<dbReference type="AlphaFoldDB" id="A0A813J730"/>
<comment type="caution">
    <text evidence="1">The sequence shown here is derived from an EMBL/GenBank/DDBJ whole genome shotgun (WGS) entry which is preliminary data.</text>
</comment>
<evidence type="ECO:0000313" key="1">
    <source>
        <dbReference type="EMBL" id="CAE8668451.1"/>
    </source>
</evidence>
<name>A0A813J730_POLGL</name>
<protein>
    <submittedName>
        <fullName evidence="1">Uncharacterized protein</fullName>
    </submittedName>
</protein>
<dbReference type="Proteomes" id="UP000626109">
    <property type="component" value="Unassembled WGS sequence"/>
</dbReference>
<feature type="non-terminal residue" evidence="1">
    <location>
        <position position="1"/>
    </location>
</feature>
<proteinExistence type="predicted"/>
<dbReference type="EMBL" id="CAJNNW010021784">
    <property type="protein sequence ID" value="CAE8668451.1"/>
    <property type="molecule type" value="Genomic_DNA"/>
</dbReference>
<evidence type="ECO:0000313" key="2">
    <source>
        <dbReference type="Proteomes" id="UP000626109"/>
    </source>
</evidence>
<organism evidence="1 2">
    <name type="scientific">Polarella glacialis</name>
    <name type="common">Dinoflagellate</name>
    <dbReference type="NCBI Taxonomy" id="89957"/>
    <lineage>
        <taxon>Eukaryota</taxon>
        <taxon>Sar</taxon>
        <taxon>Alveolata</taxon>
        <taxon>Dinophyceae</taxon>
        <taxon>Suessiales</taxon>
        <taxon>Suessiaceae</taxon>
        <taxon>Polarella</taxon>
    </lineage>
</organism>
<reference evidence="1" key="1">
    <citation type="submission" date="2021-02" db="EMBL/GenBank/DDBJ databases">
        <authorList>
            <person name="Dougan E. K."/>
            <person name="Rhodes N."/>
            <person name="Thang M."/>
            <person name="Chan C."/>
        </authorList>
    </citation>
    <scope>NUCLEOTIDE SEQUENCE</scope>
</reference>
<feature type="non-terminal residue" evidence="1">
    <location>
        <position position="199"/>
    </location>
</feature>
<gene>
    <name evidence="1" type="ORF">PGLA2088_LOCUS16932</name>
</gene>
<accession>A0A813J730</accession>
<sequence>VPLGESQEPASAEASEVSAAQGDHVLVSYRSKRLSVPLPVPNAGDSARSRDSAVTMFLEPFCAFFPEDADYLRDAGRCVLRDLATGECFAVAEAAERALQGVQEMVVCPGSVSRHRGSVVRSVLKEVVDFLVSTSFGAASEALDSGTASEEPQTRNTSVAPQSMRLQGVLLEILLLLAAVVAPRYAPAAEAASETGQAE</sequence>